<feature type="non-terminal residue" evidence="2">
    <location>
        <position position="684"/>
    </location>
</feature>
<evidence type="ECO:0000313" key="3">
    <source>
        <dbReference type="Proteomes" id="UP001140091"/>
    </source>
</evidence>
<organism evidence="2 3">
    <name type="scientific">Candolleomyces eurysporus</name>
    <dbReference type="NCBI Taxonomy" id="2828524"/>
    <lineage>
        <taxon>Eukaryota</taxon>
        <taxon>Fungi</taxon>
        <taxon>Dikarya</taxon>
        <taxon>Basidiomycota</taxon>
        <taxon>Agaricomycotina</taxon>
        <taxon>Agaricomycetes</taxon>
        <taxon>Agaricomycetidae</taxon>
        <taxon>Agaricales</taxon>
        <taxon>Agaricineae</taxon>
        <taxon>Psathyrellaceae</taxon>
        <taxon>Candolleomyces</taxon>
    </lineage>
</organism>
<evidence type="ECO:0000256" key="1">
    <source>
        <dbReference type="SAM" id="MobiDB-lite"/>
    </source>
</evidence>
<proteinExistence type="predicted"/>
<feature type="region of interest" description="Disordered" evidence="1">
    <location>
        <begin position="581"/>
        <end position="600"/>
    </location>
</feature>
<feature type="compositionally biased region" description="Low complexity" evidence="1">
    <location>
        <begin position="385"/>
        <end position="397"/>
    </location>
</feature>
<feature type="region of interest" description="Disordered" evidence="1">
    <location>
        <begin position="368"/>
        <end position="437"/>
    </location>
</feature>
<evidence type="ECO:0000313" key="2">
    <source>
        <dbReference type="EMBL" id="KAJ2931501.1"/>
    </source>
</evidence>
<dbReference type="EMBL" id="JANBPK010000807">
    <property type="protein sequence ID" value="KAJ2931501.1"/>
    <property type="molecule type" value="Genomic_DNA"/>
</dbReference>
<protein>
    <submittedName>
        <fullName evidence="2">Uncharacterized protein</fullName>
    </submittedName>
</protein>
<reference evidence="2" key="1">
    <citation type="submission" date="2022-06" db="EMBL/GenBank/DDBJ databases">
        <title>Genome Sequence of Candolleomyces eurysporus.</title>
        <authorList>
            <person name="Buettner E."/>
        </authorList>
    </citation>
    <scope>NUCLEOTIDE SEQUENCE</scope>
    <source>
        <strain evidence="2">VTCC 930004</strain>
    </source>
</reference>
<feature type="region of interest" description="Disordered" evidence="1">
    <location>
        <begin position="78"/>
        <end position="134"/>
    </location>
</feature>
<name>A0A9W8JAT2_9AGAR</name>
<feature type="region of interest" description="Disordered" evidence="1">
    <location>
        <begin position="501"/>
        <end position="537"/>
    </location>
</feature>
<feature type="compositionally biased region" description="Basic and acidic residues" evidence="1">
    <location>
        <begin position="98"/>
        <end position="109"/>
    </location>
</feature>
<gene>
    <name evidence="2" type="ORF">H1R20_g5609</name>
</gene>
<dbReference type="AlphaFoldDB" id="A0A9W8JAT2"/>
<dbReference type="OrthoDB" id="2943593at2759"/>
<keyword evidence="3" id="KW-1185">Reference proteome</keyword>
<accession>A0A9W8JAT2</accession>
<dbReference type="Proteomes" id="UP001140091">
    <property type="component" value="Unassembled WGS sequence"/>
</dbReference>
<feature type="compositionally biased region" description="Basic and acidic residues" evidence="1">
    <location>
        <begin position="78"/>
        <end position="88"/>
    </location>
</feature>
<sequence>MDSPRHLSFLATKSLSSLREEAECMDGVAALKKQRRYQRIDFDAMATTRIAESTTRESIHSRWSSNASTVRERFLEDRASRRASDYHAKTISPTIADSHLDKVDGRESQIHSPKPKRSSRPTDKVAPDSPPELPLLRISSFPDLVAAGLAMSSNRAPDTTPVSISDSFTVSDSSSFHGLLGFASEFPQPPSLSPALRKMQSVPWLKDDNANAGSSGQYSSWRRMSGLVTPQEPARDVDLSFPYSMDDVASIPSANSSFYLDTLMALNQQQKVLGGEVPQEGPTKAGDISWFGQDAYKSRTIDDLLEWSVSHQGEETQRVQPSGNDSIDDPMAQTRQRLMKRTDGRRNTVSSTLDAVVPLVADKRRTVRKVASMQASSEQPGKPFSEAATTTSSKTASGQRSIPKIRSRLFPSHSYNSSSAGGKQDNGPLALGSRSQTELGSKSRNWFFHLRNPSGKAANVKQGVSSNAVATTGARPISATAAAASPSSKDDSERRNFRNTLRQQHQRTPYPTQGGPPPTLASANDKRTSKIYRRSRYRDSEPHISGLGLGDIDSEFVAAAASQSSVGLCLDLYGSAVQVAQGTGGGSGSGQSRPLDGPFTLKKSQANEYVRASSNRRSLERQDTSVETSFMDITPERKKVTSTELKPGDEAAAVERKDRVRKFIAKASSGFLEWSRGLTSAKRS</sequence>
<comment type="caution">
    <text evidence="2">The sequence shown here is derived from an EMBL/GenBank/DDBJ whole genome shotgun (WGS) entry which is preliminary data.</text>
</comment>